<evidence type="ECO:0000313" key="1">
    <source>
        <dbReference type="EMBL" id="KAJ9116562.1"/>
    </source>
</evidence>
<name>A0ACC2WZT6_9TREE</name>
<keyword evidence="2" id="KW-1185">Reference proteome</keyword>
<gene>
    <name evidence="1" type="ORF">QFC20_000494</name>
</gene>
<sequence>MPFPRPTYLRLLTGIQNTTALAFSTFLVVHLASPLVAAVAGGEGATNVMGILPPTRTSPNLRLDIPPPPRIPPPPNPPLLPPIIPPNGASSSRIHPPPVPHTPPMDTPDHPFLPRAADKRPLTRRARVRVRLPRTTYMAVRQLDDVRRLGRERGMACRLWDAKGRFLATEDTTG</sequence>
<proteinExistence type="predicted"/>
<reference evidence="1" key="1">
    <citation type="submission" date="2023-04" db="EMBL/GenBank/DDBJ databases">
        <title>Draft Genome sequencing of Naganishia species isolated from polar environments using Oxford Nanopore Technology.</title>
        <authorList>
            <person name="Leo P."/>
            <person name="Venkateswaran K."/>
        </authorList>
    </citation>
    <scope>NUCLEOTIDE SEQUENCE</scope>
    <source>
        <strain evidence="1">MNA-CCFEE 5262</strain>
    </source>
</reference>
<dbReference type="Proteomes" id="UP001230649">
    <property type="component" value="Unassembled WGS sequence"/>
</dbReference>
<evidence type="ECO:0000313" key="2">
    <source>
        <dbReference type="Proteomes" id="UP001230649"/>
    </source>
</evidence>
<dbReference type="EMBL" id="JASBWS010000003">
    <property type="protein sequence ID" value="KAJ9116562.1"/>
    <property type="molecule type" value="Genomic_DNA"/>
</dbReference>
<organism evidence="1 2">
    <name type="scientific">Naganishia adeliensis</name>
    <dbReference type="NCBI Taxonomy" id="92952"/>
    <lineage>
        <taxon>Eukaryota</taxon>
        <taxon>Fungi</taxon>
        <taxon>Dikarya</taxon>
        <taxon>Basidiomycota</taxon>
        <taxon>Agaricomycotina</taxon>
        <taxon>Tremellomycetes</taxon>
        <taxon>Filobasidiales</taxon>
        <taxon>Filobasidiaceae</taxon>
        <taxon>Naganishia</taxon>
    </lineage>
</organism>
<protein>
    <submittedName>
        <fullName evidence="1">Uncharacterized protein</fullName>
    </submittedName>
</protein>
<accession>A0ACC2WZT6</accession>
<comment type="caution">
    <text evidence="1">The sequence shown here is derived from an EMBL/GenBank/DDBJ whole genome shotgun (WGS) entry which is preliminary data.</text>
</comment>